<dbReference type="EMBL" id="JANFXK010000017">
    <property type="protein sequence ID" value="MCQ4637896.1"/>
    <property type="molecule type" value="Genomic_DNA"/>
</dbReference>
<comment type="caution">
    <text evidence="1">The sequence shown here is derived from an EMBL/GenBank/DDBJ whole genome shotgun (WGS) entry which is preliminary data.</text>
</comment>
<keyword evidence="2" id="KW-1185">Reference proteome</keyword>
<sequence>MVKKKTSENIKKDSSGTDTCSLCGQLYNNFAFKGGYICESCLRSIQGEEREEDDPSEDS</sequence>
<name>A0ABT1RRS9_9FIRM</name>
<proteinExistence type="predicted"/>
<dbReference type="Proteomes" id="UP001524502">
    <property type="component" value="Unassembled WGS sequence"/>
</dbReference>
<dbReference type="RefSeq" id="WP_256133075.1">
    <property type="nucleotide sequence ID" value="NZ_JANFXK010000017.1"/>
</dbReference>
<protein>
    <submittedName>
        <fullName evidence="1">Uncharacterized protein</fullName>
    </submittedName>
</protein>
<accession>A0ABT1RRS9</accession>
<evidence type="ECO:0000313" key="1">
    <source>
        <dbReference type="EMBL" id="MCQ4637896.1"/>
    </source>
</evidence>
<evidence type="ECO:0000313" key="2">
    <source>
        <dbReference type="Proteomes" id="UP001524502"/>
    </source>
</evidence>
<reference evidence="1 2" key="1">
    <citation type="submission" date="2022-06" db="EMBL/GenBank/DDBJ databases">
        <title>Isolation of gut microbiota from human fecal samples.</title>
        <authorList>
            <person name="Pamer E.G."/>
            <person name="Barat B."/>
            <person name="Waligurski E."/>
            <person name="Medina S."/>
            <person name="Paddock L."/>
            <person name="Mostad J."/>
        </authorList>
    </citation>
    <scope>NUCLEOTIDE SEQUENCE [LARGE SCALE GENOMIC DNA]</scope>
    <source>
        <strain evidence="1 2">SL.3.17</strain>
    </source>
</reference>
<gene>
    <name evidence="1" type="ORF">NE619_14265</name>
</gene>
<organism evidence="1 2">
    <name type="scientific">Anaerovorax odorimutans</name>
    <dbReference type="NCBI Taxonomy" id="109327"/>
    <lineage>
        <taxon>Bacteria</taxon>
        <taxon>Bacillati</taxon>
        <taxon>Bacillota</taxon>
        <taxon>Clostridia</taxon>
        <taxon>Peptostreptococcales</taxon>
        <taxon>Anaerovoracaceae</taxon>
        <taxon>Anaerovorax</taxon>
    </lineage>
</organism>